<dbReference type="PANTHER" id="PTHR31668:SF26">
    <property type="entry name" value="GLUCOSE TRANSPORT TRANSCRIPTION REGULATOR RGT1-RELATED"/>
    <property type="match status" value="1"/>
</dbReference>
<reference evidence="8 9" key="1">
    <citation type="journal article" date="2019" name="Mol. Biol. Evol.">
        <title>Blast fungal genomes show frequent chromosomal changes, gene gains and losses, and effector gene turnover.</title>
        <authorList>
            <person name="Gomez Luciano L.B."/>
            <person name="Jason Tsai I."/>
            <person name="Chuma I."/>
            <person name="Tosa Y."/>
            <person name="Chen Y.H."/>
            <person name="Li J.Y."/>
            <person name="Li M.Y."/>
            <person name="Jade Lu M.Y."/>
            <person name="Nakayashiki H."/>
            <person name="Li W.H."/>
        </authorList>
    </citation>
    <scope>NUCLEOTIDE SEQUENCE [LARGE SCALE GENOMIC DNA]</scope>
    <source>
        <strain evidence="8 9">NI907</strain>
    </source>
</reference>
<dbReference type="Gene3D" id="4.10.240.10">
    <property type="entry name" value="Zn(2)-C6 fungal-type DNA-binding domain"/>
    <property type="match status" value="1"/>
</dbReference>
<dbReference type="InterPro" id="IPR036864">
    <property type="entry name" value="Zn2-C6_fun-type_DNA-bd_sf"/>
</dbReference>
<evidence type="ECO:0000256" key="5">
    <source>
        <dbReference type="ARBA" id="ARBA00023242"/>
    </source>
</evidence>
<gene>
    <name evidence="9" type="ORF">PgNI_08328</name>
</gene>
<dbReference type="PROSITE" id="PS50048">
    <property type="entry name" value="ZN2_CY6_FUNGAL_2"/>
    <property type="match status" value="1"/>
</dbReference>
<keyword evidence="5" id="KW-0539">Nucleus</keyword>
<keyword evidence="2" id="KW-0805">Transcription regulation</keyword>
<organism evidence="8 9">
    <name type="scientific">Pyricularia grisea</name>
    <name type="common">Crabgrass-specific blast fungus</name>
    <name type="synonym">Magnaporthe grisea</name>
    <dbReference type="NCBI Taxonomy" id="148305"/>
    <lineage>
        <taxon>Eukaryota</taxon>
        <taxon>Fungi</taxon>
        <taxon>Dikarya</taxon>
        <taxon>Ascomycota</taxon>
        <taxon>Pezizomycotina</taxon>
        <taxon>Sordariomycetes</taxon>
        <taxon>Sordariomycetidae</taxon>
        <taxon>Magnaporthales</taxon>
        <taxon>Pyriculariaceae</taxon>
        <taxon>Pyricularia</taxon>
    </lineage>
</organism>
<proteinExistence type="predicted"/>
<dbReference type="CDD" id="cd12148">
    <property type="entry name" value="fungal_TF_MHR"/>
    <property type="match status" value="1"/>
</dbReference>
<feature type="compositionally biased region" description="Polar residues" evidence="6">
    <location>
        <begin position="40"/>
        <end position="51"/>
    </location>
</feature>
<evidence type="ECO:0000256" key="2">
    <source>
        <dbReference type="ARBA" id="ARBA00023015"/>
    </source>
</evidence>
<dbReference type="CDD" id="cd00067">
    <property type="entry name" value="GAL4"/>
    <property type="match status" value="1"/>
</dbReference>
<accession>A0A6P8AUW6</accession>
<evidence type="ECO:0000259" key="7">
    <source>
        <dbReference type="PROSITE" id="PS50048"/>
    </source>
</evidence>
<dbReference type="GO" id="GO:0003677">
    <property type="term" value="F:DNA binding"/>
    <property type="evidence" value="ECO:0007669"/>
    <property type="project" value="UniProtKB-KW"/>
</dbReference>
<feature type="region of interest" description="Disordered" evidence="6">
    <location>
        <begin position="395"/>
        <end position="504"/>
    </location>
</feature>
<evidence type="ECO:0000256" key="1">
    <source>
        <dbReference type="ARBA" id="ARBA00022723"/>
    </source>
</evidence>
<feature type="compositionally biased region" description="Low complexity" evidence="6">
    <location>
        <begin position="150"/>
        <end position="168"/>
    </location>
</feature>
<dbReference type="SUPFAM" id="SSF57701">
    <property type="entry name" value="Zn2/Cys6 DNA-binding domain"/>
    <property type="match status" value="1"/>
</dbReference>
<name>A0A6P8AUW6_PYRGI</name>
<reference evidence="9" key="3">
    <citation type="submission" date="2025-08" db="UniProtKB">
        <authorList>
            <consortium name="RefSeq"/>
        </authorList>
    </citation>
    <scope>IDENTIFICATION</scope>
    <source>
        <strain evidence="9">NI907</strain>
    </source>
</reference>
<feature type="compositionally biased region" description="Basic and acidic residues" evidence="6">
    <location>
        <begin position="180"/>
        <end position="199"/>
    </location>
</feature>
<evidence type="ECO:0000313" key="9">
    <source>
        <dbReference type="RefSeq" id="XP_030978708.1"/>
    </source>
</evidence>
<feature type="domain" description="Zn(2)-C6 fungal-type" evidence="7">
    <location>
        <begin position="323"/>
        <end position="357"/>
    </location>
</feature>
<keyword evidence="4" id="KW-0804">Transcription</keyword>
<keyword evidence="1" id="KW-0479">Metal-binding</keyword>
<feature type="compositionally biased region" description="Polar residues" evidence="6">
    <location>
        <begin position="425"/>
        <end position="447"/>
    </location>
</feature>
<dbReference type="InterPro" id="IPR050797">
    <property type="entry name" value="Carb_Metab_Trans_Reg"/>
</dbReference>
<dbReference type="PROSITE" id="PS00463">
    <property type="entry name" value="ZN2_CY6_FUNGAL_1"/>
    <property type="match status" value="1"/>
</dbReference>
<dbReference type="GeneID" id="41963235"/>
<dbReference type="PANTHER" id="PTHR31668">
    <property type="entry name" value="GLUCOSE TRANSPORT TRANSCRIPTION REGULATOR RGT1-RELATED-RELATED"/>
    <property type="match status" value="1"/>
</dbReference>
<evidence type="ECO:0000256" key="3">
    <source>
        <dbReference type="ARBA" id="ARBA00023125"/>
    </source>
</evidence>
<dbReference type="Pfam" id="PF00172">
    <property type="entry name" value="Zn_clus"/>
    <property type="match status" value="1"/>
</dbReference>
<reference evidence="9" key="2">
    <citation type="submission" date="2019-10" db="EMBL/GenBank/DDBJ databases">
        <authorList>
            <consortium name="NCBI Genome Project"/>
        </authorList>
    </citation>
    <scope>NUCLEOTIDE SEQUENCE</scope>
    <source>
        <strain evidence="9">NI907</strain>
    </source>
</reference>
<dbReference type="Proteomes" id="UP000515153">
    <property type="component" value="Chromosome V"/>
</dbReference>
<dbReference type="InterPro" id="IPR001138">
    <property type="entry name" value="Zn2Cys6_DnaBD"/>
</dbReference>
<dbReference type="SMART" id="SM00066">
    <property type="entry name" value="GAL4"/>
    <property type="match status" value="1"/>
</dbReference>
<dbReference type="KEGG" id="pgri:PgNI_08328"/>
<feature type="compositionally biased region" description="Pro residues" evidence="6">
    <location>
        <begin position="479"/>
        <end position="499"/>
    </location>
</feature>
<keyword evidence="8" id="KW-1185">Reference proteome</keyword>
<evidence type="ECO:0000256" key="6">
    <source>
        <dbReference type="SAM" id="MobiDB-lite"/>
    </source>
</evidence>
<feature type="compositionally biased region" description="Basic and acidic residues" evidence="6">
    <location>
        <begin position="104"/>
        <end position="131"/>
    </location>
</feature>
<feature type="region of interest" description="Disordered" evidence="6">
    <location>
        <begin position="94"/>
        <end position="206"/>
    </location>
</feature>
<dbReference type="RefSeq" id="XP_030978708.1">
    <property type="nucleotide sequence ID" value="XM_031128326.1"/>
</dbReference>
<dbReference type="AlphaFoldDB" id="A0A6P8AUW6"/>
<feature type="region of interest" description="Disordered" evidence="6">
    <location>
        <begin position="39"/>
        <end position="73"/>
    </location>
</feature>
<evidence type="ECO:0000256" key="4">
    <source>
        <dbReference type="ARBA" id="ARBA00023163"/>
    </source>
</evidence>
<keyword evidence="3" id="KW-0238">DNA-binding</keyword>
<sequence length="992" mass="107010">MEKPALGSEVDNILLHQSSLPEPDVTTVACDYDEAKFDVSTLNQPTEQTQLRADPEAPASSDQEPQQRNVDDLQLVAQLGTSLAPMIQTIAVDESGASGLDAPQPRDDFEPQSHVEHGDSVEESVAAREESIVPPEAPGPDLEVPDVPPEESQQPLLGPQQQAAAALEELAENHAPQHQPQHEHIQNGDSSDQVHDPHAPTEGQDVQMEDATNLTEQGSLHEHVLPMTPHHHEAAPHQMPPHQHQGLPMDNHHDHHHMNGQMNQQQIMAQPHPHQPHIQSPMQPPYVDGPQQSQMHMPAQLQMYAGSPDNGVPPRKRSKVSRACDECRRKKVKCDAISETGETACSNCRRSQIRCDFSRIPQKRGPSKGYIKELADRINSIEGKLGNQGLTASDILDFAGGPRRESSEHQSPSAPLNDSAKRPFSSISTDPFSTPGSNKPPATTWSSEPRPLQPYPPPTTAAEGQGQKHAYSANRLVPPLAPAPPPPEPPLLAPGPLPVSAPTNTDGIPAAIQQPDKLNVREIDDNVFHGYLTIVHPTFPFLASVKTVVQSTLARCPPLLREAFLEAITSTMQSFNAMPEGVAAGDARRAARLLVQWKTESAQNTLSDENQYTAKLVHLQVLLLLAIEAENHGVAALDGQHGGSSQAAFLAHAVAVSYDMGLRTAQMDDFSQPDPDPESHYMVSLRAWWSLVALDRFNAAGTARPLLIPQNCIHATCALKILLGDAGFHFIGLCHILGNYVETFISSPSGLNTAVPYNDAPPINASAVSLGMDIWKLNFPATIITPKSHPVLHFAFWHCRLLTCLLTPSSTATELLWATVGLIQQLSSNHLALSPLNHHVNGLAGLCLAELSRVSQTRGDSIELIANDLMGGSMAPSTWDNIIRAKVSSMDDTTAGNPESVAQAGDSAAAAPTTAAGATASQGLKHLADLAAASTDLAEANNTTAAGEPDPNARDEALMHLMRRLQGARNYEDLGFDPRPMLRKGYLYALQV</sequence>
<dbReference type="GO" id="GO:0000981">
    <property type="term" value="F:DNA-binding transcription factor activity, RNA polymerase II-specific"/>
    <property type="evidence" value="ECO:0007669"/>
    <property type="project" value="InterPro"/>
</dbReference>
<dbReference type="GO" id="GO:0008270">
    <property type="term" value="F:zinc ion binding"/>
    <property type="evidence" value="ECO:0007669"/>
    <property type="project" value="InterPro"/>
</dbReference>
<evidence type="ECO:0000313" key="8">
    <source>
        <dbReference type="Proteomes" id="UP000515153"/>
    </source>
</evidence>
<feature type="region of interest" description="Disordered" evidence="6">
    <location>
        <begin position="231"/>
        <end position="258"/>
    </location>
</feature>
<protein>
    <recommendedName>
        <fullName evidence="7">Zn(2)-C6 fungal-type domain-containing protein</fullName>
    </recommendedName>
</protein>